<dbReference type="GO" id="GO:0016020">
    <property type="term" value="C:membrane"/>
    <property type="evidence" value="ECO:0007669"/>
    <property type="project" value="InterPro"/>
</dbReference>
<feature type="domain" description="HAMP" evidence="6">
    <location>
        <begin position="346"/>
        <end position="402"/>
    </location>
</feature>
<accession>A0A454JGN6</accession>
<dbReference type="RefSeq" id="WP_147456224.1">
    <property type="nucleotide sequence ID" value="NZ_RFAR01000054.1"/>
</dbReference>
<name>A0A454JGN6_9NEIS</name>
<dbReference type="PROSITE" id="PS50111">
    <property type="entry name" value="CHEMOTAXIS_TRANSDUC_2"/>
    <property type="match status" value="1"/>
</dbReference>
<evidence type="ECO:0000313" key="8">
    <source>
        <dbReference type="Proteomes" id="UP000274139"/>
    </source>
</evidence>
<reference evidence="7 8" key="1">
    <citation type="submission" date="2018-10" db="EMBL/GenBank/DDBJ databases">
        <title>Draft genome sequence of Aquitalea MWU14-2217 isolated from a wild cranberry bog in Provincetown, Massachusetts.</title>
        <authorList>
            <person name="Ebadzadsahrai G."/>
            <person name="Soby S."/>
        </authorList>
    </citation>
    <scope>NUCLEOTIDE SEQUENCE [LARGE SCALE GENOMIC DNA]</scope>
    <source>
        <strain evidence="7 8">MWU14-2217</strain>
    </source>
</reference>
<evidence type="ECO:0000313" key="7">
    <source>
        <dbReference type="EMBL" id="RMC95704.1"/>
    </source>
</evidence>
<dbReference type="SUPFAM" id="SSF58104">
    <property type="entry name" value="Methyl-accepting chemotaxis protein (MCP) signaling domain"/>
    <property type="match status" value="1"/>
</dbReference>
<keyword evidence="4" id="KW-1133">Transmembrane helix</keyword>
<dbReference type="InterPro" id="IPR003660">
    <property type="entry name" value="HAMP_dom"/>
</dbReference>
<organism evidence="7 8">
    <name type="scientific">Aquitalea palustris</name>
    <dbReference type="NCBI Taxonomy" id="2480983"/>
    <lineage>
        <taxon>Bacteria</taxon>
        <taxon>Pseudomonadati</taxon>
        <taxon>Pseudomonadota</taxon>
        <taxon>Betaproteobacteria</taxon>
        <taxon>Neisseriales</taxon>
        <taxon>Chromobacteriaceae</taxon>
        <taxon>Aquitalea</taxon>
    </lineage>
</organism>
<feature type="domain" description="Methyl-accepting transducer" evidence="5">
    <location>
        <begin position="407"/>
        <end position="528"/>
    </location>
</feature>
<feature type="non-terminal residue" evidence="7">
    <location>
        <position position="528"/>
    </location>
</feature>
<dbReference type="SMART" id="SM00304">
    <property type="entry name" value="HAMP"/>
    <property type="match status" value="1"/>
</dbReference>
<dbReference type="Proteomes" id="UP000274139">
    <property type="component" value="Unassembled WGS sequence"/>
</dbReference>
<dbReference type="EMBL" id="RFAR01000054">
    <property type="protein sequence ID" value="RMC95704.1"/>
    <property type="molecule type" value="Genomic_DNA"/>
</dbReference>
<protein>
    <submittedName>
        <fullName evidence="7">Methyl-accepting chemotaxis protein</fullName>
    </submittedName>
</protein>
<evidence type="ECO:0000256" key="2">
    <source>
        <dbReference type="ARBA" id="ARBA00029447"/>
    </source>
</evidence>
<evidence type="ECO:0000259" key="6">
    <source>
        <dbReference type="PROSITE" id="PS50885"/>
    </source>
</evidence>
<dbReference type="InterPro" id="IPR033462">
    <property type="entry name" value="Cache_3-Cache_2"/>
</dbReference>
<dbReference type="Gene3D" id="3.30.450.20">
    <property type="entry name" value="PAS domain"/>
    <property type="match status" value="1"/>
</dbReference>
<dbReference type="PANTHER" id="PTHR32089:SF112">
    <property type="entry name" value="LYSOZYME-LIKE PROTEIN-RELATED"/>
    <property type="match status" value="1"/>
</dbReference>
<feature type="transmembrane region" description="Helical" evidence="4">
    <location>
        <begin position="326"/>
        <end position="345"/>
    </location>
</feature>
<dbReference type="GO" id="GO:0007165">
    <property type="term" value="P:signal transduction"/>
    <property type="evidence" value="ECO:0007669"/>
    <property type="project" value="UniProtKB-KW"/>
</dbReference>
<keyword evidence="4" id="KW-0812">Transmembrane</keyword>
<keyword evidence="1 3" id="KW-0807">Transducer</keyword>
<evidence type="ECO:0000259" key="5">
    <source>
        <dbReference type="PROSITE" id="PS50111"/>
    </source>
</evidence>
<proteinExistence type="inferred from homology"/>
<comment type="similarity">
    <text evidence="2">Belongs to the methyl-accepting chemotaxis (MCP) protein family.</text>
</comment>
<dbReference type="CDD" id="cd18774">
    <property type="entry name" value="PDC2_HK_sensor"/>
    <property type="match status" value="1"/>
</dbReference>
<evidence type="ECO:0000256" key="3">
    <source>
        <dbReference type="PROSITE-ProRule" id="PRU00284"/>
    </source>
</evidence>
<dbReference type="Gene3D" id="1.10.287.950">
    <property type="entry name" value="Methyl-accepting chemotaxis protein"/>
    <property type="match status" value="1"/>
</dbReference>
<keyword evidence="8" id="KW-1185">Reference proteome</keyword>
<keyword evidence="4" id="KW-0472">Membrane</keyword>
<dbReference type="Pfam" id="PF00672">
    <property type="entry name" value="HAMP"/>
    <property type="match status" value="1"/>
</dbReference>
<evidence type="ECO:0000256" key="4">
    <source>
        <dbReference type="SAM" id="Phobius"/>
    </source>
</evidence>
<dbReference type="InterPro" id="IPR004089">
    <property type="entry name" value="MCPsignal_dom"/>
</dbReference>
<dbReference type="AlphaFoldDB" id="A0A454JGN6"/>
<comment type="caution">
    <text evidence="7">The sequence shown here is derived from an EMBL/GenBank/DDBJ whole genome shotgun (WGS) entry which is preliminary data.</text>
</comment>
<dbReference type="CDD" id="cd06225">
    <property type="entry name" value="HAMP"/>
    <property type="match status" value="1"/>
</dbReference>
<dbReference type="OrthoDB" id="9763018at2"/>
<dbReference type="PROSITE" id="PS50885">
    <property type="entry name" value="HAMP"/>
    <property type="match status" value="1"/>
</dbReference>
<gene>
    <name evidence="7" type="ORF">EAY64_13195</name>
</gene>
<sequence>MRHRPIVQQVILLAGLLCLLVFATLTIVASYSVSRNAEQEAEQNLATQLTLVQGSLQQAYLAASNRSDGLLALFQRQLPGSITVSEQLQDLGSRHGVPVVKAGDMVLSGNLQPLLQLKNLTGAEAAIVVRTADNHYVRASTLLKDAAGNSMLGSEVAAGDPVRDRIHAGHAYVGMVMRNQHYYLTRAQPLYTPARTVAGWFQVRVDLVMEIDTLKHLLKSVKVGDSGFVSVLAPAKEGLARFVVHPQFENRLAGDVLSGPALQALQQALGSPAGILRYPQANPALGGREDIMLQAYARVPGWDWVVVSGSFQSEFTHASSQLRLQLMALCALLGLALLALLYLVLRRLLQPLAEVVKVFDRFGSGDLSARLPAPSRHHSANEIERLGLHFNQAADGLCQLIHEARSAADHIESTVRKLDDSVEEAASLYHQQSVSAASMAGAVQGIAVSIRQIAADAGLAEQEGGQALLATSHGRDAVHSMQQEMQSIATSSGHVVEKVAGLDKHSIEINGIVKVIRDIADQTNLLAL</sequence>
<evidence type="ECO:0000256" key="1">
    <source>
        <dbReference type="ARBA" id="ARBA00023224"/>
    </source>
</evidence>
<dbReference type="PANTHER" id="PTHR32089">
    <property type="entry name" value="METHYL-ACCEPTING CHEMOTAXIS PROTEIN MCPB"/>
    <property type="match status" value="1"/>
</dbReference>
<dbReference type="Pfam" id="PF17201">
    <property type="entry name" value="Cache_3-Cache_2"/>
    <property type="match status" value="1"/>
</dbReference>